<name>A0ABV9F1K5_9SPHN</name>
<dbReference type="Pfam" id="PF13561">
    <property type="entry name" value="adh_short_C2"/>
    <property type="match status" value="2"/>
</dbReference>
<organism evidence="2 3">
    <name type="scientific">Sphingobium tyrosinilyticum</name>
    <dbReference type="NCBI Taxonomy" id="2715436"/>
    <lineage>
        <taxon>Bacteria</taxon>
        <taxon>Pseudomonadati</taxon>
        <taxon>Pseudomonadota</taxon>
        <taxon>Alphaproteobacteria</taxon>
        <taxon>Sphingomonadales</taxon>
        <taxon>Sphingomonadaceae</taxon>
        <taxon>Sphingobium</taxon>
    </lineage>
</organism>
<comment type="similarity">
    <text evidence="1">Belongs to the short-chain dehydrogenases/reductases (SDR) family.</text>
</comment>
<dbReference type="Gene3D" id="3.40.50.720">
    <property type="entry name" value="NAD(P)-binding Rossmann-like Domain"/>
    <property type="match status" value="1"/>
</dbReference>
<keyword evidence="3" id="KW-1185">Reference proteome</keyword>
<accession>A0ABV9F1K5</accession>
<dbReference type="PRINTS" id="PR00081">
    <property type="entry name" value="GDHRDH"/>
</dbReference>
<evidence type="ECO:0000313" key="3">
    <source>
        <dbReference type="Proteomes" id="UP001595957"/>
    </source>
</evidence>
<dbReference type="CDD" id="cd05233">
    <property type="entry name" value="SDR_c"/>
    <property type="match status" value="1"/>
</dbReference>
<evidence type="ECO:0000256" key="1">
    <source>
        <dbReference type="ARBA" id="ARBA00006484"/>
    </source>
</evidence>
<proteinExistence type="inferred from homology"/>
<dbReference type="Proteomes" id="UP001595957">
    <property type="component" value="Unassembled WGS sequence"/>
</dbReference>
<dbReference type="PANTHER" id="PTHR42760:SF78">
    <property type="entry name" value="3-OXOACYL-[ACYL-CARRIER-PROTEIN] REDUCTASE [NADH]"/>
    <property type="match status" value="1"/>
</dbReference>
<dbReference type="SUPFAM" id="SSF51735">
    <property type="entry name" value="NAD(P)-binding Rossmann-fold domains"/>
    <property type="match status" value="1"/>
</dbReference>
<reference evidence="3" key="1">
    <citation type="journal article" date="2019" name="Int. J. Syst. Evol. Microbiol.">
        <title>The Global Catalogue of Microorganisms (GCM) 10K type strain sequencing project: providing services to taxonomists for standard genome sequencing and annotation.</title>
        <authorList>
            <consortium name="The Broad Institute Genomics Platform"/>
            <consortium name="The Broad Institute Genome Sequencing Center for Infectious Disease"/>
            <person name="Wu L."/>
            <person name="Ma J."/>
        </authorList>
    </citation>
    <scope>NUCLEOTIDE SEQUENCE [LARGE SCALE GENOMIC DNA]</scope>
    <source>
        <strain evidence="3">NBRC 103632</strain>
    </source>
</reference>
<comment type="caution">
    <text evidence="2">The sequence shown here is derived from an EMBL/GenBank/DDBJ whole genome shotgun (WGS) entry which is preliminary data.</text>
</comment>
<sequence length="281" mass="28459">MSYRRTALITGASGGMGRACARLFGASHDLLLTDVAGPALDRFAEELSKDGYSISAARSGSIGDAGLVEALVDDLSGSDPFVLVHTAAVSPSQADWRTILEVDLIASVRLLNAVEPVLRPGSVGVLIASLAGHMAAVDPQAAALCADPVAPGFIDSMERVVLRAAGDSPAGAPGPAYSYAKQGLIALAERRAVAWGARGARLVSISPGVIATPMGHQEMEAHPDALRLATAVPAGRTGTAAEIAQAARFLASDEASFITGCDLKVDGGAVAFVRHAAAAAA</sequence>
<protein>
    <submittedName>
        <fullName evidence="2">SDR family oxidoreductase</fullName>
    </submittedName>
</protein>
<gene>
    <name evidence="2" type="ORF">ACFO3E_16095</name>
</gene>
<dbReference type="PANTHER" id="PTHR42760">
    <property type="entry name" value="SHORT-CHAIN DEHYDROGENASES/REDUCTASES FAMILY MEMBER"/>
    <property type="match status" value="1"/>
</dbReference>
<dbReference type="EMBL" id="JBHSFZ010000058">
    <property type="protein sequence ID" value="MFC4595683.1"/>
    <property type="molecule type" value="Genomic_DNA"/>
</dbReference>
<dbReference type="RefSeq" id="WP_380806164.1">
    <property type="nucleotide sequence ID" value="NZ_JBHSFZ010000058.1"/>
</dbReference>
<dbReference type="InterPro" id="IPR002347">
    <property type="entry name" value="SDR_fam"/>
</dbReference>
<dbReference type="InterPro" id="IPR036291">
    <property type="entry name" value="NAD(P)-bd_dom_sf"/>
</dbReference>
<evidence type="ECO:0000313" key="2">
    <source>
        <dbReference type="EMBL" id="MFC4595683.1"/>
    </source>
</evidence>